<dbReference type="EMBL" id="ANFM02000001">
    <property type="protein sequence ID" value="EOD81902.1"/>
    <property type="molecule type" value="Genomic_DNA"/>
</dbReference>
<proteinExistence type="predicted"/>
<keyword evidence="3" id="KW-1185">Reference proteome</keyword>
<protein>
    <submittedName>
        <fullName evidence="2">Uncharacterized protein</fullName>
    </submittedName>
</protein>
<feature type="transmembrane region" description="Helical" evidence="1">
    <location>
        <begin position="63"/>
        <end position="82"/>
    </location>
</feature>
<evidence type="ECO:0000256" key="1">
    <source>
        <dbReference type="SAM" id="Phobius"/>
    </source>
</evidence>
<evidence type="ECO:0000313" key="3">
    <source>
        <dbReference type="Proteomes" id="UP000011223"/>
    </source>
</evidence>
<keyword evidence="1" id="KW-0812">Transmembrane</keyword>
<comment type="caution">
    <text evidence="2">The sequence shown here is derived from an EMBL/GenBank/DDBJ whole genome shotgun (WGS) entry which is preliminary data.</text>
</comment>
<accession>R1IWS6</accession>
<reference evidence="2 3" key="1">
    <citation type="journal article" date="2014" name="PLoS ONE">
        <title>Grimontia indica AK16(T), sp. nov., Isolated from a Seawater Sample Reports the Presence of Pathogenic Genes Similar to Vibrio Genus.</title>
        <authorList>
            <person name="Singh A."/>
            <person name="Vaidya B."/>
            <person name="Khatri I."/>
            <person name="Srinivas T.N."/>
            <person name="Subramanian S."/>
            <person name="Korpole S."/>
            <person name="Pinnaka A.K."/>
        </authorList>
    </citation>
    <scope>NUCLEOTIDE SEQUENCE [LARGE SCALE GENOMIC DNA]</scope>
    <source>
        <strain evidence="2 3">AK16</strain>
    </source>
</reference>
<sequence>MPDKEAIMSSLVVVGILSLLSSLKNPFTKNIDIHLLLAFGVPSVLGAFSGAEVAVIAPVTAQLIALCCLDTGFAITSLKHIFHVCLERY</sequence>
<keyword evidence="1" id="KW-1133">Transmembrane helix</keyword>
<name>R1IWS6_9GAMM</name>
<feature type="transmembrane region" description="Helical" evidence="1">
    <location>
        <begin position="35"/>
        <end position="57"/>
    </location>
</feature>
<evidence type="ECO:0000313" key="2">
    <source>
        <dbReference type="EMBL" id="EOD81902.1"/>
    </source>
</evidence>
<dbReference type="Proteomes" id="UP000011223">
    <property type="component" value="Unassembled WGS sequence"/>
</dbReference>
<gene>
    <name evidence="2" type="ORF">D515_00060</name>
</gene>
<organism evidence="2 3">
    <name type="scientific">Grimontia indica</name>
    <dbReference type="NCBI Taxonomy" id="1056512"/>
    <lineage>
        <taxon>Bacteria</taxon>
        <taxon>Pseudomonadati</taxon>
        <taxon>Pseudomonadota</taxon>
        <taxon>Gammaproteobacteria</taxon>
        <taxon>Vibrionales</taxon>
        <taxon>Vibrionaceae</taxon>
        <taxon>Grimontia</taxon>
    </lineage>
</organism>
<keyword evidence="1" id="KW-0472">Membrane</keyword>
<feature type="transmembrane region" description="Helical" evidence="1">
    <location>
        <begin position="6"/>
        <end position="23"/>
    </location>
</feature>
<dbReference type="AlphaFoldDB" id="R1IWS6"/>